<accession>A0AAV4AQ22</accession>
<name>A0AAV4AQ22_9GAST</name>
<gene>
    <name evidence="1" type="ORF">PoB_003541800</name>
</gene>
<keyword evidence="2" id="KW-1185">Reference proteome</keyword>
<evidence type="ECO:0000313" key="1">
    <source>
        <dbReference type="EMBL" id="GFO08913.1"/>
    </source>
</evidence>
<evidence type="ECO:0000313" key="2">
    <source>
        <dbReference type="Proteomes" id="UP000735302"/>
    </source>
</evidence>
<reference evidence="1 2" key="1">
    <citation type="journal article" date="2021" name="Elife">
        <title>Chloroplast acquisition without the gene transfer in kleptoplastic sea slugs, Plakobranchus ocellatus.</title>
        <authorList>
            <person name="Maeda T."/>
            <person name="Takahashi S."/>
            <person name="Yoshida T."/>
            <person name="Shimamura S."/>
            <person name="Takaki Y."/>
            <person name="Nagai Y."/>
            <person name="Toyoda A."/>
            <person name="Suzuki Y."/>
            <person name="Arimoto A."/>
            <person name="Ishii H."/>
            <person name="Satoh N."/>
            <person name="Nishiyama T."/>
            <person name="Hasebe M."/>
            <person name="Maruyama T."/>
            <person name="Minagawa J."/>
            <person name="Obokata J."/>
            <person name="Shigenobu S."/>
        </authorList>
    </citation>
    <scope>NUCLEOTIDE SEQUENCE [LARGE SCALE GENOMIC DNA]</scope>
</reference>
<comment type="caution">
    <text evidence="1">The sequence shown here is derived from an EMBL/GenBank/DDBJ whole genome shotgun (WGS) entry which is preliminary data.</text>
</comment>
<evidence type="ECO:0008006" key="3">
    <source>
        <dbReference type="Google" id="ProtNLM"/>
    </source>
</evidence>
<dbReference type="Proteomes" id="UP000735302">
    <property type="component" value="Unassembled WGS sequence"/>
</dbReference>
<protein>
    <recommendedName>
        <fullName evidence="3">DDE-1 domain-containing protein</fullName>
    </recommendedName>
</protein>
<proteinExistence type="predicted"/>
<dbReference type="EMBL" id="BLXT01004024">
    <property type="protein sequence ID" value="GFO08913.1"/>
    <property type="molecule type" value="Genomic_DNA"/>
</dbReference>
<sequence length="108" mass="12299">MVPRNEKIHLQHRPNVLLDPTRIYNADEAGFSLDAQTGKVLACSGSNFIYQVAQDQRTMIIVLIISCTSGKEGIESGMRRMHLRKLHSYKIVQATFIWMSGRVCQELH</sequence>
<organism evidence="1 2">
    <name type="scientific">Plakobranchus ocellatus</name>
    <dbReference type="NCBI Taxonomy" id="259542"/>
    <lineage>
        <taxon>Eukaryota</taxon>
        <taxon>Metazoa</taxon>
        <taxon>Spiralia</taxon>
        <taxon>Lophotrochozoa</taxon>
        <taxon>Mollusca</taxon>
        <taxon>Gastropoda</taxon>
        <taxon>Heterobranchia</taxon>
        <taxon>Euthyneura</taxon>
        <taxon>Panpulmonata</taxon>
        <taxon>Sacoglossa</taxon>
        <taxon>Placobranchoidea</taxon>
        <taxon>Plakobranchidae</taxon>
        <taxon>Plakobranchus</taxon>
    </lineage>
</organism>
<dbReference type="AlphaFoldDB" id="A0AAV4AQ22"/>